<dbReference type="Gene3D" id="2.40.110.10">
    <property type="entry name" value="Butyryl-CoA Dehydrogenase, subunit A, domain 2"/>
    <property type="match status" value="1"/>
</dbReference>
<proteinExistence type="inferred from homology"/>
<evidence type="ECO:0000313" key="10">
    <source>
        <dbReference type="EMBL" id="PSR77052.1"/>
    </source>
</evidence>
<dbReference type="SUPFAM" id="SSF56645">
    <property type="entry name" value="Acyl-CoA dehydrogenase NM domain-like"/>
    <property type="match status" value="1"/>
</dbReference>
<keyword evidence="5 6" id="KW-0560">Oxidoreductase</keyword>
<evidence type="ECO:0000259" key="9">
    <source>
        <dbReference type="Pfam" id="PF02771"/>
    </source>
</evidence>
<dbReference type="Proteomes" id="UP000241462">
    <property type="component" value="Unassembled WGS sequence"/>
</dbReference>
<dbReference type="EMBL" id="KZ678676">
    <property type="protein sequence ID" value="PSR77052.1"/>
    <property type="molecule type" value="Genomic_DNA"/>
</dbReference>
<evidence type="ECO:0000256" key="3">
    <source>
        <dbReference type="ARBA" id="ARBA00022630"/>
    </source>
</evidence>
<dbReference type="InterPro" id="IPR037069">
    <property type="entry name" value="AcylCoA_DH/ox_N_sf"/>
</dbReference>
<dbReference type="InterPro" id="IPR006089">
    <property type="entry name" value="Acyl-CoA_DH_CS"/>
</dbReference>
<feature type="domain" description="Acyl-CoA dehydrogenase/oxidase C-terminal" evidence="7">
    <location>
        <begin position="313"/>
        <end position="476"/>
    </location>
</feature>
<dbReference type="STRING" id="2025994.A0A2T2ZUF1"/>
<protein>
    <submittedName>
        <fullName evidence="10">Acyl-CoA dehydrogenase</fullName>
    </submittedName>
</protein>
<dbReference type="PANTHER" id="PTHR48083:SF28">
    <property type="entry name" value="ACYL-COA DEHYDROGENASE FAMILY PROTEIN (AFU_ORTHOLOGUE AFUA_6G10880)-RELATED"/>
    <property type="match status" value="1"/>
</dbReference>
<keyword evidence="11" id="KW-1185">Reference proteome</keyword>
<dbReference type="GO" id="GO:0005737">
    <property type="term" value="C:cytoplasm"/>
    <property type="evidence" value="ECO:0007669"/>
    <property type="project" value="TreeGrafter"/>
</dbReference>
<feature type="domain" description="Acyl-CoA dehydrogenase/oxidase N-terminal" evidence="9">
    <location>
        <begin position="134"/>
        <end position="188"/>
    </location>
</feature>
<dbReference type="InterPro" id="IPR036250">
    <property type="entry name" value="AcylCo_DH-like_C"/>
</dbReference>
<dbReference type="PROSITE" id="PS00072">
    <property type="entry name" value="ACYL_COA_DH_1"/>
    <property type="match status" value="1"/>
</dbReference>
<dbReference type="GO" id="GO:0033539">
    <property type="term" value="P:fatty acid beta-oxidation using acyl-CoA dehydrogenase"/>
    <property type="evidence" value="ECO:0007669"/>
    <property type="project" value="TreeGrafter"/>
</dbReference>
<dbReference type="Pfam" id="PF02771">
    <property type="entry name" value="Acyl-CoA_dh_N"/>
    <property type="match status" value="1"/>
</dbReference>
<dbReference type="PANTHER" id="PTHR48083">
    <property type="entry name" value="MEDIUM-CHAIN SPECIFIC ACYL-COA DEHYDROGENASE, MITOCHONDRIAL-RELATED"/>
    <property type="match status" value="1"/>
</dbReference>
<dbReference type="AlphaFoldDB" id="A0A2T2ZUF1"/>
<name>A0A2T2ZUF1_9PEZI</name>
<evidence type="ECO:0000256" key="4">
    <source>
        <dbReference type="ARBA" id="ARBA00022827"/>
    </source>
</evidence>
<evidence type="ECO:0000259" key="7">
    <source>
        <dbReference type="Pfam" id="PF00441"/>
    </source>
</evidence>
<dbReference type="InterPro" id="IPR006091">
    <property type="entry name" value="Acyl-CoA_Oxase/DH_mid-dom"/>
</dbReference>
<dbReference type="InterPro" id="IPR009100">
    <property type="entry name" value="AcylCoA_DH/oxidase_NM_dom_sf"/>
</dbReference>
<keyword evidence="4 6" id="KW-0274">FAD</keyword>
<evidence type="ECO:0000256" key="2">
    <source>
        <dbReference type="ARBA" id="ARBA00009347"/>
    </source>
</evidence>
<dbReference type="InterPro" id="IPR009075">
    <property type="entry name" value="AcylCo_DH/oxidase_C"/>
</dbReference>
<comment type="similarity">
    <text evidence="2 6">Belongs to the acyl-CoA dehydrogenase family.</text>
</comment>
<dbReference type="Gene3D" id="1.10.540.10">
    <property type="entry name" value="Acyl-CoA dehydrogenase/oxidase, N-terminal domain"/>
    <property type="match status" value="1"/>
</dbReference>
<gene>
    <name evidence="10" type="ORF">BD289DRAFT_486641</name>
</gene>
<reference evidence="10 11" key="1">
    <citation type="journal article" date="2018" name="Mycol. Prog.">
        <title>Coniella lustricola, a new species from submerged detritus.</title>
        <authorList>
            <person name="Raudabaugh D.B."/>
            <person name="Iturriaga T."/>
            <person name="Carver A."/>
            <person name="Mondo S."/>
            <person name="Pangilinan J."/>
            <person name="Lipzen A."/>
            <person name="He G."/>
            <person name="Amirebrahimi M."/>
            <person name="Grigoriev I.V."/>
            <person name="Miller A.N."/>
        </authorList>
    </citation>
    <scope>NUCLEOTIDE SEQUENCE [LARGE SCALE GENOMIC DNA]</scope>
    <source>
        <strain evidence="10 11">B22-T-1</strain>
    </source>
</reference>
<organism evidence="10 11">
    <name type="scientific">Coniella lustricola</name>
    <dbReference type="NCBI Taxonomy" id="2025994"/>
    <lineage>
        <taxon>Eukaryota</taxon>
        <taxon>Fungi</taxon>
        <taxon>Dikarya</taxon>
        <taxon>Ascomycota</taxon>
        <taxon>Pezizomycotina</taxon>
        <taxon>Sordariomycetes</taxon>
        <taxon>Sordariomycetidae</taxon>
        <taxon>Diaporthales</taxon>
        <taxon>Schizoparmaceae</taxon>
        <taxon>Coniella</taxon>
    </lineage>
</organism>
<dbReference type="Gene3D" id="1.20.140.10">
    <property type="entry name" value="Butyryl-CoA Dehydrogenase, subunit A, domain 3"/>
    <property type="match status" value="1"/>
</dbReference>
<keyword evidence="3 6" id="KW-0285">Flavoprotein</keyword>
<dbReference type="GO" id="GO:0003995">
    <property type="term" value="F:acyl-CoA dehydrogenase activity"/>
    <property type="evidence" value="ECO:0007669"/>
    <property type="project" value="InterPro"/>
</dbReference>
<evidence type="ECO:0000256" key="6">
    <source>
        <dbReference type="RuleBase" id="RU362125"/>
    </source>
</evidence>
<dbReference type="InParanoid" id="A0A2T2ZUF1"/>
<dbReference type="SUPFAM" id="SSF47203">
    <property type="entry name" value="Acyl-CoA dehydrogenase C-terminal domain-like"/>
    <property type="match status" value="1"/>
</dbReference>
<accession>A0A2T2ZUF1</accession>
<dbReference type="Pfam" id="PF02770">
    <property type="entry name" value="Acyl-CoA_dh_M"/>
    <property type="match status" value="1"/>
</dbReference>
<dbReference type="GO" id="GO:0050660">
    <property type="term" value="F:flavin adenine dinucleotide binding"/>
    <property type="evidence" value="ECO:0007669"/>
    <property type="project" value="InterPro"/>
</dbReference>
<dbReference type="OrthoDB" id="10254877at2759"/>
<comment type="cofactor">
    <cofactor evidence="1 6">
        <name>FAD</name>
        <dbReference type="ChEBI" id="CHEBI:57692"/>
    </cofactor>
</comment>
<sequence length="494" mass="52425">MAAEAEAEAEAAAAAETAALANPPWGEPAWLHTLPSPYYQASHRALQAYARAYIDRHILPHALDWEAQGDCPAAAKHDWIQSGIPLASLAATIPPLYRTAAAAAAAESPLYRPASSPSLSSSSSSIAGIPLDQLDEFHHLILIDEISRFEGGVAIALANGATSIGIPPVLAHGTDAQKQRWVPGLFTRETSFCLAITEPSAGSDVAGIRTRAVKKVGADGSTCYVVTGTKKWITGAQWATHMTTAVRTDTAHRSRGPHVDSSRDGISLLVIPLASAGIEIEKIPNSGQNAGGASWVRLHEVAVPADNLIGVEGGGFKYIMANFNRERYAMAVMCNRKARTCLSTALAYAAGRETFGQPLVRRQMIRHKLVAVAREVEMHWAWLEQIAYALQQQQQQQTTSDSNSSSSSDSSIAGKIALAKVAGGRLLERAAREAQQVMGGVAYQRGGPGGGGTVEQITRDLRMMVVGGGSEEILEELAFKQEVKGAAANRGARL</sequence>
<feature type="domain" description="Acyl-CoA oxidase/dehydrogenase middle" evidence="8">
    <location>
        <begin position="193"/>
        <end position="299"/>
    </location>
</feature>
<dbReference type="InterPro" id="IPR046373">
    <property type="entry name" value="Acyl-CoA_Oxase/DH_mid-dom_sf"/>
</dbReference>
<evidence type="ECO:0000313" key="11">
    <source>
        <dbReference type="Proteomes" id="UP000241462"/>
    </source>
</evidence>
<evidence type="ECO:0000259" key="8">
    <source>
        <dbReference type="Pfam" id="PF02770"/>
    </source>
</evidence>
<dbReference type="InterPro" id="IPR050741">
    <property type="entry name" value="Acyl-CoA_dehydrogenase"/>
</dbReference>
<evidence type="ECO:0000256" key="1">
    <source>
        <dbReference type="ARBA" id="ARBA00001974"/>
    </source>
</evidence>
<evidence type="ECO:0000256" key="5">
    <source>
        <dbReference type="ARBA" id="ARBA00023002"/>
    </source>
</evidence>
<dbReference type="Pfam" id="PF00441">
    <property type="entry name" value="Acyl-CoA_dh_1"/>
    <property type="match status" value="1"/>
</dbReference>
<dbReference type="InterPro" id="IPR013786">
    <property type="entry name" value="AcylCoA_DH/ox_N"/>
</dbReference>